<dbReference type="InterPro" id="IPR024079">
    <property type="entry name" value="MetalloPept_cat_dom_sf"/>
</dbReference>
<name>A0ABX7P9E4_9BACT</name>
<evidence type="ECO:0000259" key="6">
    <source>
        <dbReference type="SMART" id="SM00235"/>
    </source>
</evidence>
<keyword evidence="5" id="KW-0732">Signal</keyword>
<dbReference type="EMBL" id="CP071090">
    <property type="protein sequence ID" value="QSQ27115.1"/>
    <property type="molecule type" value="Genomic_DNA"/>
</dbReference>
<accession>A0ABX7P9E4</accession>
<evidence type="ECO:0000256" key="5">
    <source>
        <dbReference type="SAM" id="SignalP"/>
    </source>
</evidence>
<sequence length="277" mass="30301">MRHLRSLALSGVSLLVTACGGAGLEPISDEVTSEPSFEAFRATAYDEPDSDVFTVNGDEAVEGEAGLREYFDTYVRTKGLGTSEEPLTAYCINSVRVKWSTTAARNITYCVSNTFGSLYPQVVSALNAATADWEATANVDFIHLSQYDTSCTASQAGVVFDVRMVSTGGIYAARSFFPNATRATRSLLIDTTAFGTTWQPWTLTGIIRHELGHVLGFRHEFVRYSPVRCYEADYASSCYLTSYDSYSVMNYPQCGGTNTGDLVLSYSDKQGARAYYP</sequence>
<proteinExistence type="predicted"/>
<dbReference type="PROSITE" id="PS51257">
    <property type="entry name" value="PROKAR_LIPOPROTEIN"/>
    <property type="match status" value="1"/>
</dbReference>
<gene>
    <name evidence="7" type="ORF">JY651_20335</name>
</gene>
<evidence type="ECO:0000256" key="1">
    <source>
        <dbReference type="ARBA" id="ARBA00022670"/>
    </source>
</evidence>
<reference evidence="7 8" key="1">
    <citation type="submission" date="2021-02" db="EMBL/GenBank/DDBJ databases">
        <title>De Novo genome assembly of isolated myxobacteria.</title>
        <authorList>
            <person name="Stevens D.C."/>
        </authorList>
    </citation>
    <scope>NUCLEOTIDE SEQUENCE [LARGE SCALE GENOMIC DNA]</scope>
    <source>
        <strain evidence="8">SCPEA02</strain>
    </source>
</reference>
<keyword evidence="8" id="KW-1185">Reference proteome</keyword>
<evidence type="ECO:0000256" key="4">
    <source>
        <dbReference type="ARBA" id="ARBA00022833"/>
    </source>
</evidence>
<keyword evidence="4" id="KW-0862">Zinc</keyword>
<dbReference type="CDD" id="cd04279">
    <property type="entry name" value="ZnMc_MMP_like_1"/>
    <property type="match status" value="1"/>
</dbReference>
<evidence type="ECO:0000313" key="8">
    <source>
        <dbReference type="Proteomes" id="UP000662747"/>
    </source>
</evidence>
<keyword evidence="2" id="KW-0479">Metal-binding</keyword>
<feature type="signal peptide" evidence="5">
    <location>
        <begin position="1"/>
        <end position="18"/>
    </location>
</feature>
<dbReference type="InterPro" id="IPR001818">
    <property type="entry name" value="Pept_M10_metallopeptidase"/>
</dbReference>
<evidence type="ECO:0000256" key="2">
    <source>
        <dbReference type="ARBA" id="ARBA00022723"/>
    </source>
</evidence>
<protein>
    <recommendedName>
        <fullName evidence="6">Peptidase metallopeptidase domain-containing protein</fullName>
    </recommendedName>
</protein>
<dbReference type="RefSeq" id="WP_206728642.1">
    <property type="nucleotide sequence ID" value="NZ_CP071090.1"/>
</dbReference>
<dbReference type="SUPFAM" id="SSF55486">
    <property type="entry name" value="Metalloproteases ('zincins'), catalytic domain"/>
    <property type="match status" value="1"/>
</dbReference>
<feature type="domain" description="Peptidase metallopeptidase" evidence="6">
    <location>
        <begin position="95"/>
        <end position="236"/>
    </location>
</feature>
<keyword evidence="3" id="KW-0378">Hydrolase</keyword>
<dbReference type="InterPro" id="IPR006026">
    <property type="entry name" value="Peptidase_Metallo"/>
</dbReference>
<organism evidence="7 8">
    <name type="scientific">Pyxidicoccus parkwayensis</name>
    <dbReference type="NCBI Taxonomy" id="2813578"/>
    <lineage>
        <taxon>Bacteria</taxon>
        <taxon>Pseudomonadati</taxon>
        <taxon>Myxococcota</taxon>
        <taxon>Myxococcia</taxon>
        <taxon>Myxococcales</taxon>
        <taxon>Cystobacterineae</taxon>
        <taxon>Myxococcaceae</taxon>
        <taxon>Pyxidicoccus</taxon>
    </lineage>
</organism>
<feature type="chain" id="PRO_5047113134" description="Peptidase metallopeptidase domain-containing protein" evidence="5">
    <location>
        <begin position="19"/>
        <end position="277"/>
    </location>
</feature>
<dbReference type="SMART" id="SM00235">
    <property type="entry name" value="ZnMc"/>
    <property type="match status" value="1"/>
</dbReference>
<evidence type="ECO:0000256" key="3">
    <source>
        <dbReference type="ARBA" id="ARBA00022801"/>
    </source>
</evidence>
<evidence type="ECO:0000313" key="7">
    <source>
        <dbReference type="EMBL" id="QSQ27115.1"/>
    </source>
</evidence>
<dbReference type="Gene3D" id="3.40.390.10">
    <property type="entry name" value="Collagenase (Catalytic Domain)"/>
    <property type="match status" value="1"/>
</dbReference>
<dbReference type="Pfam" id="PF00413">
    <property type="entry name" value="Peptidase_M10"/>
    <property type="match status" value="1"/>
</dbReference>
<keyword evidence="1" id="KW-0645">Protease</keyword>
<dbReference type="Proteomes" id="UP000662747">
    <property type="component" value="Chromosome"/>
</dbReference>